<evidence type="ECO:0008006" key="3">
    <source>
        <dbReference type="Google" id="ProtNLM"/>
    </source>
</evidence>
<dbReference type="AlphaFoldDB" id="A0A6V7EJT9"/>
<dbReference type="RefSeq" id="WP_046932198.1">
    <property type="nucleotide sequence ID" value="NZ_CP018728.1"/>
</dbReference>
<sequence>MREMASEPMWSDLQVSYLQALGHTVYLDRDTVDALPALADVVERAPVAAPVAAPMRVERAVQAPSVAHAAAPVARRTAPAAPAEAPRAPNTAPSAAPPRRSRVGLPDRLQIALLRASGCNPGDPNTQALMATWPLAELRGNPAAKRALWPQLRALRRRQDPA</sequence>
<reference evidence="2" key="1">
    <citation type="submission" date="2020-07" db="EMBL/GenBank/DDBJ databases">
        <authorList>
            <person name="Pothier F. J."/>
        </authorList>
    </citation>
    <scope>NUCLEOTIDE SEQUENCE</scope>
    <source>
        <strain evidence="2">CFBP 8129</strain>
    </source>
</reference>
<evidence type="ECO:0000313" key="2">
    <source>
        <dbReference type="EMBL" id="CAD0351501.1"/>
    </source>
</evidence>
<feature type="region of interest" description="Disordered" evidence="1">
    <location>
        <begin position="63"/>
        <end position="103"/>
    </location>
</feature>
<feature type="compositionally biased region" description="Low complexity" evidence="1">
    <location>
        <begin position="63"/>
        <end position="93"/>
    </location>
</feature>
<proteinExistence type="predicted"/>
<protein>
    <recommendedName>
        <fullName evidence="3">Alanine acetyltransferase</fullName>
    </recommendedName>
</protein>
<name>A0A6V7EJT9_9XANT</name>
<gene>
    <name evidence="2" type="ORF">CFBP8129_36980</name>
</gene>
<organism evidence="2">
    <name type="scientific">Xanthomonas hortorum pv. gardneri</name>
    <dbReference type="NCBI Taxonomy" id="2754056"/>
    <lineage>
        <taxon>Bacteria</taxon>
        <taxon>Pseudomonadati</taxon>
        <taxon>Pseudomonadota</taxon>
        <taxon>Gammaproteobacteria</taxon>
        <taxon>Lysobacterales</taxon>
        <taxon>Lysobacteraceae</taxon>
        <taxon>Xanthomonas</taxon>
    </lineage>
</organism>
<evidence type="ECO:0000256" key="1">
    <source>
        <dbReference type="SAM" id="MobiDB-lite"/>
    </source>
</evidence>
<dbReference type="EMBL" id="LR828253">
    <property type="protein sequence ID" value="CAD0351495.1"/>
    <property type="molecule type" value="Genomic_DNA"/>
</dbReference>
<accession>A0A6V7EJT9</accession>
<dbReference type="EMBL" id="LR828253">
    <property type="protein sequence ID" value="CAD0351501.1"/>
    <property type="molecule type" value="Genomic_DNA"/>
</dbReference>